<dbReference type="PROSITE" id="PS51450">
    <property type="entry name" value="LRR"/>
    <property type="match status" value="3"/>
</dbReference>
<dbReference type="InterPro" id="IPR003591">
    <property type="entry name" value="Leu-rich_rpt_typical-subtyp"/>
</dbReference>
<dbReference type="Gene3D" id="3.80.10.10">
    <property type="entry name" value="Ribonuclease Inhibitor"/>
    <property type="match status" value="1"/>
</dbReference>
<feature type="domain" description="Disease resistance R13L4/SHOC-2-like LRR" evidence="5">
    <location>
        <begin position="290"/>
        <end position="414"/>
    </location>
</feature>
<dbReference type="Pfam" id="PF23598">
    <property type="entry name" value="LRR_14"/>
    <property type="match status" value="1"/>
</dbReference>
<accession>A0A9Q0JZS6</accession>
<dbReference type="Proteomes" id="UP001141806">
    <property type="component" value="Unassembled WGS sequence"/>
</dbReference>
<dbReference type="InterPro" id="IPR055414">
    <property type="entry name" value="LRR_R13L4/SHOC2-like"/>
</dbReference>
<keyword evidence="1" id="KW-0433">Leucine-rich repeat</keyword>
<protein>
    <recommendedName>
        <fullName evidence="5">Disease resistance R13L4/SHOC-2-like LRR domain-containing protein</fullName>
    </recommendedName>
</protein>
<evidence type="ECO:0000313" key="6">
    <source>
        <dbReference type="EMBL" id="KAJ4957512.1"/>
    </source>
</evidence>
<keyword evidence="2" id="KW-0677">Repeat</keyword>
<dbReference type="GO" id="GO:0005737">
    <property type="term" value="C:cytoplasm"/>
    <property type="evidence" value="ECO:0007669"/>
    <property type="project" value="TreeGrafter"/>
</dbReference>
<dbReference type="PANTHER" id="PTHR48051">
    <property type="match status" value="1"/>
</dbReference>
<dbReference type="SMART" id="SM00364">
    <property type="entry name" value="LRR_BAC"/>
    <property type="match status" value="10"/>
</dbReference>
<sequence length="521" mass="57653">MAVTPEQHPSPAFIETVDEIMRIYRSLPRRPTIEEVEAAESVLRTLNSEEQMKLEEISSEKIPKDVPVELFFLLQEVKKNTIFLQSHEQRREARYLIDLEKMFQTIDGLIQSASGLVSGDTQNEKTVDLDTPVPKSEAIAFINDQSLIRKKIVEGAESDVSVGLMLNSSTENGVFAGVGNTGKLNLMKVAGLIETLAKTGAKVLDLGGKLMDQTEGLPMSIGKLSDVTELNLSENRIMALPTSIGDLKQLTKLDIHSNQLINLPESFGELVNLTELELHANRLTSLPASFGNLTNLMILNLSSNNLSVLPPTMGNLTRLKSLNLETNELEELPYSIGSCSSLVELRVDFNQLRALPEAIGKLECLETLTLHYNRISRLPTTIGNLSRLKELDISFNGVANLSENFCSATSLVKLNVGNNFADMTALPSLIGNLEMLEELDISNNQIRVLPESFRFLSKLGVLHADETPLEVPPRQVIKLGAQEVVQYMANLVAMMDVKSEPQKKKKSSWPWFSSSDKKTIL</sequence>
<evidence type="ECO:0000256" key="4">
    <source>
        <dbReference type="ARBA" id="ARBA00037519"/>
    </source>
</evidence>
<keyword evidence="7" id="KW-1185">Reference proteome</keyword>
<dbReference type="SMART" id="SM00369">
    <property type="entry name" value="LRR_TYP"/>
    <property type="match status" value="9"/>
</dbReference>
<dbReference type="AlphaFoldDB" id="A0A9Q0JZS6"/>
<evidence type="ECO:0000259" key="5">
    <source>
        <dbReference type="Pfam" id="PF23598"/>
    </source>
</evidence>
<name>A0A9Q0JZS6_9MAGN</name>
<dbReference type="InterPro" id="IPR050216">
    <property type="entry name" value="LRR_domain-containing"/>
</dbReference>
<evidence type="ECO:0000256" key="1">
    <source>
        <dbReference type="ARBA" id="ARBA00022614"/>
    </source>
</evidence>
<dbReference type="OrthoDB" id="1668230at2759"/>
<dbReference type="SMART" id="SM00365">
    <property type="entry name" value="LRR_SD22"/>
    <property type="match status" value="4"/>
</dbReference>
<comment type="caution">
    <text evidence="6">The sequence shown here is derived from an EMBL/GenBank/DDBJ whole genome shotgun (WGS) entry which is preliminary data.</text>
</comment>
<evidence type="ECO:0000256" key="2">
    <source>
        <dbReference type="ARBA" id="ARBA00022737"/>
    </source>
</evidence>
<organism evidence="6 7">
    <name type="scientific">Protea cynaroides</name>
    <dbReference type="NCBI Taxonomy" id="273540"/>
    <lineage>
        <taxon>Eukaryota</taxon>
        <taxon>Viridiplantae</taxon>
        <taxon>Streptophyta</taxon>
        <taxon>Embryophyta</taxon>
        <taxon>Tracheophyta</taxon>
        <taxon>Spermatophyta</taxon>
        <taxon>Magnoliopsida</taxon>
        <taxon>Proteales</taxon>
        <taxon>Proteaceae</taxon>
        <taxon>Protea</taxon>
    </lineage>
</organism>
<dbReference type="PANTHER" id="PTHR48051:SF1">
    <property type="entry name" value="RAS SUPPRESSOR PROTEIN 1"/>
    <property type="match status" value="1"/>
</dbReference>
<reference evidence="6" key="1">
    <citation type="journal article" date="2023" name="Plant J.">
        <title>The genome of the king protea, Protea cynaroides.</title>
        <authorList>
            <person name="Chang J."/>
            <person name="Duong T.A."/>
            <person name="Schoeman C."/>
            <person name="Ma X."/>
            <person name="Roodt D."/>
            <person name="Barker N."/>
            <person name="Li Z."/>
            <person name="Van de Peer Y."/>
            <person name="Mizrachi E."/>
        </authorList>
    </citation>
    <scope>NUCLEOTIDE SEQUENCE</scope>
    <source>
        <tissue evidence="6">Young leaves</tissue>
    </source>
</reference>
<comment type="similarity">
    <text evidence="3">Belongs to the SHOC2 family.</text>
</comment>
<evidence type="ECO:0000313" key="7">
    <source>
        <dbReference type="Proteomes" id="UP001141806"/>
    </source>
</evidence>
<proteinExistence type="inferred from homology"/>
<dbReference type="SUPFAM" id="SSF52058">
    <property type="entry name" value="L domain-like"/>
    <property type="match status" value="1"/>
</dbReference>
<dbReference type="EMBL" id="JAMYWD010000010">
    <property type="protein sequence ID" value="KAJ4957512.1"/>
    <property type="molecule type" value="Genomic_DNA"/>
</dbReference>
<dbReference type="InterPro" id="IPR001611">
    <property type="entry name" value="Leu-rich_rpt"/>
</dbReference>
<dbReference type="FunFam" id="3.80.10.10:FF:000405">
    <property type="entry name" value="Plant intracellular Ras-group-related LRR protein 4"/>
    <property type="match status" value="1"/>
</dbReference>
<evidence type="ECO:0000256" key="3">
    <source>
        <dbReference type="ARBA" id="ARBA00023786"/>
    </source>
</evidence>
<gene>
    <name evidence="6" type="ORF">NE237_024623</name>
</gene>
<dbReference type="InterPro" id="IPR032675">
    <property type="entry name" value="LRR_dom_sf"/>
</dbReference>
<comment type="function">
    <text evidence="4">Leucine-rich repeat protein that likely mediates protein interactions, possibly in the context of signal transduction.</text>
</comment>
<dbReference type="Pfam" id="PF00560">
    <property type="entry name" value="LRR_1"/>
    <property type="match status" value="2"/>
</dbReference>